<keyword evidence="3" id="KW-1185">Reference proteome</keyword>
<dbReference type="EMBL" id="JACHIT010000002">
    <property type="protein sequence ID" value="MBB5916768.1"/>
    <property type="molecule type" value="Genomic_DNA"/>
</dbReference>
<dbReference type="Pfam" id="PF13304">
    <property type="entry name" value="AAA_21"/>
    <property type="match status" value="1"/>
</dbReference>
<proteinExistence type="predicted"/>
<protein>
    <recommendedName>
        <fullName evidence="1">ATPase AAA-type core domain-containing protein</fullName>
    </recommendedName>
</protein>
<dbReference type="AlphaFoldDB" id="A0A7W9PJB6"/>
<gene>
    <name evidence="2" type="ORF">BJY24_005680</name>
</gene>
<dbReference type="CDD" id="cd00267">
    <property type="entry name" value="ABC_ATPase"/>
    <property type="match status" value="1"/>
</dbReference>
<evidence type="ECO:0000259" key="1">
    <source>
        <dbReference type="Pfam" id="PF13304"/>
    </source>
</evidence>
<dbReference type="Proteomes" id="UP000540412">
    <property type="component" value="Unassembled WGS sequence"/>
</dbReference>
<organism evidence="2 3">
    <name type="scientific">Nocardia transvalensis</name>
    <dbReference type="NCBI Taxonomy" id="37333"/>
    <lineage>
        <taxon>Bacteria</taxon>
        <taxon>Bacillati</taxon>
        <taxon>Actinomycetota</taxon>
        <taxon>Actinomycetes</taxon>
        <taxon>Mycobacteriales</taxon>
        <taxon>Nocardiaceae</taxon>
        <taxon>Nocardia</taxon>
    </lineage>
</organism>
<dbReference type="SUPFAM" id="SSF52540">
    <property type="entry name" value="P-loop containing nucleoside triphosphate hydrolases"/>
    <property type="match status" value="1"/>
</dbReference>
<dbReference type="InterPro" id="IPR003959">
    <property type="entry name" value="ATPase_AAA_core"/>
</dbReference>
<name>A0A7W9PJB6_9NOCA</name>
<dbReference type="GO" id="GO:0016887">
    <property type="term" value="F:ATP hydrolysis activity"/>
    <property type="evidence" value="ECO:0007669"/>
    <property type="project" value="InterPro"/>
</dbReference>
<dbReference type="Gene3D" id="3.40.50.300">
    <property type="entry name" value="P-loop containing nucleotide triphosphate hydrolases"/>
    <property type="match status" value="1"/>
</dbReference>
<comment type="caution">
    <text evidence="2">The sequence shown here is derived from an EMBL/GenBank/DDBJ whole genome shotgun (WGS) entry which is preliminary data.</text>
</comment>
<evidence type="ECO:0000313" key="3">
    <source>
        <dbReference type="Proteomes" id="UP000540412"/>
    </source>
</evidence>
<feature type="domain" description="ATPase AAA-type core" evidence="1">
    <location>
        <begin position="150"/>
        <end position="227"/>
    </location>
</feature>
<reference evidence="2 3" key="1">
    <citation type="submission" date="2020-08" db="EMBL/GenBank/DDBJ databases">
        <title>Sequencing the genomes of 1000 actinobacteria strains.</title>
        <authorList>
            <person name="Klenk H.-P."/>
        </authorList>
    </citation>
    <scope>NUCLEOTIDE SEQUENCE [LARGE SCALE GENOMIC DNA]</scope>
    <source>
        <strain evidence="2 3">DSM 43582</strain>
    </source>
</reference>
<dbReference type="GO" id="GO:0005524">
    <property type="term" value="F:ATP binding"/>
    <property type="evidence" value="ECO:0007669"/>
    <property type="project" value="InterPro"/>
</dbReference>
<evidence type="ECO:0000313" key="2">
    <source>
        <dbReference type="EMBL" id="MBB5916768.1"/>
    </source>
</evidence>
<dbReference type="InterPro" id="IPR027417">
    <property type="entry name" value="P-loop_NTPase"/>
</dbReference>
<accession>A0A7W9PJB6</accession>
<sequence>MDIELELPGGETVPGSVPVVVIGPNGSGKTRQTRNLKTSDGRPLEFINALRNTRVAIDLPAIGYDAARNQYEQQKNQARASHWELTSEFDAMLAQLLATDASASLSFTRRYRQDPASVGIPEDTDLSRVEEVWKRVFPGRYLDWKGWKPNVISTTSGGNAAYSGNQMSDGEKAALFLAGRIFTAQSGVALVVDEPETHFHPMLAIRLWDELEDARPDIRFVYITHDVTFATSRRDARFILASPTQGLKVVDLGEGLPDEVSTALLGSASLSFYASRIVFCEGDSASYDARLYDAWFNGVDTVVRPVSTSQHVLRCVDALKQAKLALALEAVGIIDRDHYSKQYLESFSPENHVLPVHEVESIFCLPDVVSAVANHMDIAFDADGYRAKIVERTDSKQMHQLAIQRWKARVEPHLQGLVSQTSKRNKTTEDLAEELPSIFNMENWSFSPKEILLEEASRLTAALKSASLLDMLALLPGKPLLPLAAQSVGMTPESYTNLIIGSLRKDTKNVKLGAAVERALRPHLPPRATAVSGIEMPLIQ</sequence>
<dbReference type="RefSeq" id="WP_157185786.1">
    <property type="nucleotide sequence ID" value="NZ_JACHIT010000002.1"/>
</dbReference>